<keyword evidence="2" id="KW-0472">Membrane</keyword>
<keyword evidence="2" id="KW-1133">Transmembrane helix</keyword>
<dbReference type="InterPro" id="IPR053156">
    <property type="entry name" value="T6SS_TssM-like"/>
</dbReference>
<organism evidence="4 5">
    <name type="scientific">Leptospirillum ferrodiazotrophum</name>
    <dbReference type="NCBI Taxonomy" id="412449"/>
    <lineage>
        <taxon>Bacteria</taxon>
        <taxon>Pseudomonadati</taxon>
        <taxon>Nitrospirota</taxon>
        <taxon>Nitrospiria</taxon>
        <taxon>Nitrospirales</taxon>
        <taxon>Nitrospiraceae</taxon>
        <taxon>Leptospirillum</taxon>
    </lineage>
</organism>
<dbReference type="EMBL" id="GG693878">
    <property type="protein sequence ID" value="EES52224.1"/>
    <property type="molecule type" value="Genomic_DNA"/>
</dbReference>
<accession>C6HYD9</accession>
<protein>
    <recommendedName>
        <fullName evidence="3">Type VI secretion system component TssM1 N-terminal domain-containing protein</fullName>
    </recommendedName>
</protein>
<feature type="transmembrane region" description="Helical" evidence="2">
    <location>
        <begin position="455"/>
        <end position="476"/>
    </location>
</feature>
<name>C6HYD9_9BACT</name>
<sequence>MLKKILRPLVFLLVAMALFALVWVAGIWAHWPIQVSISVAFAVVVVVFSARRIVLFVRRKIAQAQLRRSAMTDKKSGRLLAIQSLWKTAKKNVQGEGGLLSNPLSTLPFYLVLGNTGSGKTTLLVNVNIPIRFRTVSREEIPPPTDTIELMLEDKVILLDTSGRYVSVDPAEDATAEWSTILSLLHRTRLKEPFNGVIVTISVEELWTYDSVKLSQLSQNIRQRIDSLMRTLHVRFPVYIMVTKLDLVAGFRAYLNSIPIAQTGEMMGVLADPSESWEETLSRGIREIRERIRALMFLRADAPPPDSESLVFPLEIMALEPLMVPFLKGLFEHSPYLYRPDFRGFFFSSGVLGTPRFSQILGHDFAKGRERDVEIIDRSPGAVLPIKAPSKTAQMPSLSGADPSSAGLVKGGGRDPSLLSGAFLKDFFTRRLPEDRILAAPTGLMAKLRQMATNILLVGWYGASAAMGAYLILSYANAAHTVKVMVSRQPGPINVNGDLHQNMESMERYGSLIDWMAKRDASLSSRLLAFSRETGRLETAMKHRFDNEFETVVLPQLNQTLRAKVRELLDDDPSHRLADYVDILVRRINLIKDRMDGASFSDLRNRPQPGAQDIVDLDPSISPQEAKHFSKIYLAYIAWGSVDPVRQNLDSLQSLLLEVEQTLPDFHWLADWVDARDDADRVALATFWKGTRKDVTEDVVPPAFTNNGMKRINEFLTEVRKASPESFSVSRSIKKFMIWYDFRKEVVWFSFVRGFQEGEETLGDVLQWKAVFQSLPGPRNPYLLLAERLDHEFPNSPGDSRKPWKVLLREYLQIAKYRGLKSNFISKIQSYALAFHESGRAGIQGGPRKGRQTMTALVAAGQAYSQYMSALSSTVDEGIQGRGHALKLAGDYYSYSRKGSNKPPLLIATSDALETVRKNLLPHGDPKEKILWGVISGPFRTALDMIDREAACEIQDKWIATVVAPAQASLSSKDLKQFLLGQGGAIPAFMEKTMAPFVQRTPPGFNLFVRDRHTVSIRPSFLVFINDTINSQRALDLTAKRNEIEKKKRHLDLVNLRQSLGKQEQNDRKKILSMAKTKFPVVIKALPTDVNPEALARPYLTRLTLECAEKKHVLNNLNLPVRRAWVWSSLTCGKTSLEIRLGNLVLTREYSGGNGFIQFAQQFYQGSLTMTPADFPLKKKALENLRVTNLTVHFQFKGIHTLLLRYQDYLQAQESLDRVKEKIARIDQELAIQDTSTLDNQKAALKSQPFVIEDLPTDIAVCLPGEVSGVPSEGGSGGPPASRHEKGV</sequence>
<feature type="region of interest" description="Disordered" evidence="1">
    <location>
        <begin position="1266"/>
        <end position="1288"/>
    </location>
</feature>
<gene>
    <name evidence="4" type="ORF">UBAL3_94240015</name>
</gene>
<dbReference type="PANTHER" id="PTHR36153">
    <property type="entry name" value="INNER MEMBRANE PROTEIN-RELATED"/>
    <property type="match status" value="1"/>
</dbReference>
<dbReference type="InterPro" id="IPR027417">
    <property type="entry name" value="P-loop_NTPase"/>
</dbReference>
<feature type="transmembrane region" description="Helical" evidence="2">
    <location>
        <begin position="37"/>
        <end position="57"/>
    </location>
</feature>
<dbReference type="InterPro" id="IPR025743">
    <property type="entry name" value="TssM1_N"/>
</dbReference>
<feature type="transmembrane region" description="Helical" evidence="2">
    <location>
        <begin position="9"/>
        <end position="31"/>
    </location>
</feature>
<dbReference type="PANTHER" id="PTHR36153:SF1">
    <property type="entry name" value="TYPE VI SECRETION SYSTEM COMPONENT TSSM1"/>
    <property type="match status" value="1"/>
</dbReference>
<reference evidence="4 5" key="1">
    <citation type="journal article" date="2009" name="Appl. Environ. Microbiol.">
        <title>Community genomic and proteomic analyses of chemoautotrophic iron-oxidizing "Leptospirillum rubarum" (Group II) and "Leptospirillum ferrodiazotrophum" (Group III) bacteria in acid mine drainage biofilms.</title>
        <authorList>
            <person name="Goltsman D.S."/>
            <person name="Denef V.J."/>
            <person name="Singer S.W."/>
            <person name="VerBerkmoes N.C."/>
            <person name="Lefsrud M."/>
            <person name="Mueller R.S."/>
            <person name="Dick G.J."/>
            <person name="Sun C.L."/>
            <person name="Wheeler K.E."/>
            <person name="Zemla A."/>
            <person name="Baker B.J."/>
            <person name="Hauser L."/>
            <person name="Land M."/>
            <person name="Shah M.B."/>
            <person name="Thelen M.P."/>
            <person name="Hettich R.L."/>
            <person name="Banfield J.F."/>
        </authorList>
    </citation>
    <scope>NUCLEOTIDE SEQUENCE [LARGE SCALE GENOMIC DNA]</scope>
</reference>
<evidence type="ECO:0000256" key="1">
    <source>
        <dbReference type="SAM" id="MobiDB-lite"/>
    </source>
</evidence>
<evidence type="ECO:0000259" key="3">
    <source>
        <dbReference type="Pfam" id="PF14331"/>
    </source>
</evidence>
<evidence type="ECO:0000313" key="5">
    <source>
        <dbReference type="Proteomes" id="UP000009374"/>
    </source>
</evidence>
<evidence type="ECO:0000313" key="4">
    <source>
        <dbReference type="EMBL" id="EES52224.1"/>
    </source>
</evidence>
<keyword evidence="2" id="KW-0812">Transmembrane</keyword>
<proteinExistence type="predicted"/>
<evidence type="ECO:0000256" key="2">
    <source>
        <dbReference type="SAM" id="Phobius"/>
    </source>
</evidence>
<keyword evidence="5" id="KW-1185">Reference proteome</keyword>
<dbReference type="Pfam" id="PF14331">
    <property type="entry name" value="IcmF-related_N"/>
    <property type="match status" value="1"/>
</dbReference>
<dbReference type="SUPFAM" id="SSF52540">
    <property type="entry name" value="P-loop containing nucleoside triphosphate hydrolases"/>
    <property type="match status" value="1"/>
</dbReference>
<dbReference type="Proteomes" id="UP000009374">
    <property type="component" value="Unassembled WGS sequence"/>
</dbReference>
<feature type="domain" description="Type VI secretion system component TssM1 N-terminal" evidence="3">
    <location>
        <begin position="172"/>
        <end position="459"/>
    </location>
</feature>